<evidence type="ECO:0000313" key="1">
    <source>
        <dbReference type="EMBL" id="MCS5725709.1"/>
    </source>
</evidence>
<keyword evidence="2" id="KW-1185">Reference proteome</keyword>
<organism evidence="1 2">
    <name type="scientific">Herbiconiux oxytropis</name>
    <dbReference type="NCBI Taxonomy" id="2970915"/>
    <lineage>
        <taxon>Bacteria</taxon>
        <taxon>Bacillati</taxon>
        <taxon>Actinomycetota</taxon>
        <taxon>Actinomycetes</taxon>
        <taxon>Micrococcales</taxon>
        <taxon>Microbacteriaceae</taxon>
        <taxon>Herbiconiux</taxon>
    </lineage>
</organism>
<dbReference type="AlphaFoldDB" id="A0AA41XCI2"/>
<accession>A0AA41XCI2</accession>
<dbReference type="EMBL" id="JANLCK010000003">
    <property type="protein sequence ID" value="MCS5725709.1"/>
    <property type="molecule type" value="Genomic_DNA"/>
</dbReference>
<evidence type="ECO:0000313" key="2">
    <source>
        <dbReference type="Proteomes" id="UP001165587"/>
    </source>
</evidence>
<name>A0AA41XCI2_9MICO</name>
<protein>
    <submittedName>
        <fullName evidence="1">Uncharacterized protein</fullName>
    </submittedName>
</protein>
<gene>
    <name evidence="1" type="ORF">N1028_07345</name>
</gene>
<sequence length="200" mass="21548">MAPPGTPIEASLSEAVHGTFIGTGTLDLGPVPEGATHIKIIVTCLSPGTFTFGEFGTMTCREPDVNDQTWGAVPLGLDQQHTITLETSPTASWSISAHYTKTVETEWGVNEAGQTFGAPKGDSNPDLIPVTATNGERGYLRLEDYESDDLEGWTMEDATEFIEGANRLDRHLPVYESDGSTVIGEFLLPGTDSSLVFRQR</sequence>
<reference evidence="1" key="1">
    <citation type="submission" date="2022-08" db="EMBL/GenBank/DDBJ databases">
        <authorList>
            <person name="Deng Y."/>
            <person name="Han X.-F."/>
            <person name="Zhang Y.-Q."/>
        </authorList>
    </citation>
    <scope>NUCLEOTIDE SEQUENCE</scope>
    <source>
        <strain evidence="1">CPCC 203407</strain>
    </source>
</reference>
<dbReference type="Proteomes" id="UP001165587">
    <property type="component" value="Unassembled WGS sequence"/>
</dbReference>
<comment type="caution">
    <text evidence="1">The sequence shown here is derived from an EMBL/GenBank/DDBJ whole genome shotgun (WGS) entry which is preliminary data.</text>
</comment>
<dbReference type="RefSeq" id="WP_259526280.1">
    <property type="nucleotide sequence ID" value="NZ_JANLCK010000003.1"/>
</dbReference>
<proteinExistence type="predicted"/>